<dbReference type="eggNOG" id="arCOG00438">
    <property type="taxonomic scope" value="Archaea"/>
</dbReference>
<dbReference type="GO" id="GO:0016887">
    <property type="term" value="F:ATP hydrolysis activity"/>
    <property type="evidence" value="ECO:0007669"/>
    <property type="project" value="InterPro"/>
</dbReference>
<proteinExistence type="predicted"/>
<dbReference type="HOGENOM" id="CLU_550549_0_0_2"/>
<dbReference type="InterPro" id="IPR000523">
    <property type="entry name" value="Mg_chelatse_chII-like_cat_dom"/>
</dbReference>
<evidence type="ECO:0000313" key="4">
    <source>
        <dbReference type="Proteomes" id="UP000002199"/>
    </source>
</evidence>
<gene>
    <name evidence="3" type="ordered locus">AF_1445</name>
</gene>
<accession>O28827</accession>
<keyword evidence="4" id="KW-1185">Reference proteome</keyword>
<feature type="domain" description="ATPase dynein-related AAA" evidence="2">
    <location>
        <begin position="166"/>
        <end position="280"/>
    </location>
</feature>
<dbReference type="EnsemblBacteria" id="AAB89804">
    <property type="protein sequence ID" value="AAB89804"/>
    <property type="gene ID" value="AF_1445"/>
</dbReference>
<dbReference type="PaxDb" id="224325-AF_1445"/>
<reference evidence="3 4" key="1">
    <citation type="journal article" date="1997" name="Nature">
        <title>The complete genome sequence of the hyperthermophilic, sulphate-reducing archaeon Archaeoglobus fulgidus.</title>
        <authorList>
            <person name="Klenk H.P."/>
            <person name="Clayton R.A."/>
            <person name="Tomb J."/>
            <person name="White O."/>
            <person name="Nelson K.E."/>
            <person name="Ketchum K.A."/>
            <person name="Dodson R.J."/>
            <person name="Gwinn M."/>
            <person name="Hickey E.K."/>
            <person name="Peterson J.D."/>
            <person name="Richardson D.L."/>
            <person name="Kerlavage A.R."/>
            <person name="Graham D.E."/>
            <person name="Kyrpides N.C."/>
            <person name="Fleischmann R.D."/>
            <person name="Quackenbush J."/>
            <person name="Lee N.H."/>
            <person name="Sutton G.G."/>
            <person name="Gill S."/>
            <person name="Kirkness E.F."/>
            <person name="Dougherty B.A."/>
            <person name="McKenney K."/>
            <person name="Adams M.D."/>
            <person name="Loftus B."/>
            <person name="Peterson S."/>
            <person name="Reich C.I."/>
            <person name="McNeil L.K."/>
            <person name="Badger J.H."/>
            <person name="Glodek A."/>
            <person name="Zhou L."/>
            <person name="Overbeek R."/>
            <person name="Gocayne J.D."/>
            <person name="Weidman J.F."/>
            <person name="McDonald L."/>
            <person name="Utterback T."/>
            <person name="Cotton M.D."/>
            <person name="Spriggs T."/>
            <person name="Artiach P."/>
            <person name="Kaine B.P."/>
            <person name="Sykes S.M."/>
            <person name="Sadow P.W."/>
            <person name="D'Andrea K.P."/>
            <person name="Bowman C."/>
            <person name="Fujii C."/>
            <person name="Garland S.A."/>
            <person name="Mason T.M."/>
            <person name="Olsen G.J."/>
            <person name="Fraser C.M."/>
            <person name="Smith H.O."/>
            <person name="Woese C.R."/>
            <person name="Venter J.C."/>
        </authorList>
    </citation>
    <scope>NUCLEOTIDE SEQUENCE [LARGE SCALE GENOMIC DNA]</scope>
    <source>
        <strain evidence="4">ATCC 49558 / DSM 4304 / JCM 9628 / NBRC 100126 / VC-16</strain>
    </source>
</reference>
<organism evidence="3 4">
    <name type="scientific">Archaeoglobus fulgidus (strain ATCC 49558 / DSM 4304 / JCM 9628 / NBRC 100126 / VC-16)</name>
    <dbReference type="NCBI Taxonomy" id="224325"/>
    <lineage>
        <taxon>Archaea</taxon>
        <taxon>Methanobacteriati</taxon>
        <taxon>Methanobacteriota</taxon>
        <taxon>Archaeoglobi</taxon>
        <taxon>Archaeoglobales</taxon>
        <taxon>Archaeoglobaceae</taxon>
        <taxon>Archaeoglobus</taxon>
    </lineage>
</organism>
<dbReference type="InterPro" id="IPR027417">
    <property type="entry name" value="P-loop_NTPase"/>
</dbReference>
<dbReference type="InterPro" id="IPR050764">
    <property type="entry name" value="CbbQ/NirQ/NorQ/GpvN"/>
</dbReference>
<dbReference type="SUPFAM" id="SSF52540">
    <property type="entry name" value="P-loop containing nucleoside triphosphate hydrolases"/>
    <property type="match status" value="1"/>
</dbReference>
<protein>
    <recommendedName>
        <fullName evidence="5">ATPase</fullName>
    </recommendedName>
</protein>
<dbReference type="InterPro" id="IPR011704">
    <property type="entry name" value="ATPase_dyneun-rel_AAA"/>
</dbReference>
<dbReference type="AlphaFoldDB" id="O28827"/>
<dbReference type="GO" id="GO:0005524">
    <property type="term" value="F:ATP binding"/>
    <property type="evidence" value="ECO:0007669"/>
    <property type="project" value="InterPro"/>
</dbReference>
<dbReference type="Pfam" id="PF01078">
    <property type="entry name" value="Mg_chelatase"/>
    <property type="match status" value="1"/>
</dbReference>
<dbReference type="EMBL" id="AE000782">
    <property type="protein sequence ID" value="AAB89804.1"/>
    <property type="molecule type" value="Genomic_DNA"/>
</dbReference>
<dbReference type="Gene3D" id="3.40.50.300">
    <property type="entry name" value="P-loop containing nucleotide triphosphate hydrolases"/>
    <property type="match status" value="1"/>
</dbReference>
<dbReference type="KEGG" id="afu:AF_1445"/>
<feature type="domain" description="Magnesium chelatase ChlI-like catalytic" evidence="1">
    <location>
        <begin position="81"/>
        <end position="127"/>
    </location>
</feature>
<evidence type="ECO:0000259" key="1">
    <source>
        <dbReference type="Pfam" id="PF01078"/>
    </source>
</evidence>
<name>O28827_ARCFU</name>
<dbReference type="PIR" id="D69430">
    <property type="entry name" value="D69430"/>
</dbReference>
<evidence type="ECO:0000259" key="2">
    <source>
        <dbReference type="Pfam" id="PF07728"/>
    </source>
</evidence>
<evidence type="ECO:0000313" key="3">
    <source>
        <dbReference type="EMBL" id="AAB89804.1"/>
    </source>
</evidence>
<evidence type="ECO:0008006" key="5">
    <source>
        <dbReference type="Google" id="ProtNLM"/>
    </source>
</evidence>
<dbReference type="Pfam" id="PF07728">
    <property type="entry name" value="AAA_5"/>
    <property type="match status" value="1"/>
</dbReference>
<sequence length="495" mass="56206">MLKHTKSKQPKLKYKPSTIISTMDYIFEEVRIKRSNAPRFVLNGEEVDIWDKELIDYHSKSVSEYVREKLLEFEKRGLDPFEEIIGKEKEKEMVKTALMSGSNILFKGKKGYGKTTFSKAISKLLPDKILAIKGCRIHDDPTQPTCFSCKKKLLEEDEVELVFVPKKWIRIAGDPMMTTRQLIGGISLQKIKEGYELDHPEVFTPGRILKAHRGIAYFDELGSIPSALQTLLHELLEERQVTTPEGDIVPMKIDTLVIASTNPANYKGVSDIKEPLLDRMEQIDIGPPESIEHEIAIGLRNMALDGSIIPEWHLKIIASAVRCMRSSNCRYSARIEVEPSCRATIKAFDHVAASAMRNGRKAVMFADYGRDFANLSLALKSRFEVDYEEELSKDEVVREVVNDAIDTVCGEIYAAIPRSIFGGMMEELSEIGEINVYSENGIEKYKNLWAFVSSICRRREEVSSALEITLESVARCTGLLERREVGVYEYLAYDR</sequence>
<dbReference type="Proteomes" id="UP000002199">
    <property type="component" value="Chromosome"/>
</dbReference>
<dbReference type="PANTHER" id="PTHR42759:SF1">
    <property type="entry name" value="MAGNESIUM-CHELATASE SUBUNIT CHLD"/>
    <property type="match status" value="1"/>
</dbReference>
<dbReference type="STRING" id="224325.AF_1445"/>
<dbReference type="PANTHER" id="PTHR42759">
    <property type="entry name" value="MOXR FAMILY PROTEIN"/>
    <property type="match status" value="1"/>
</dbReference>
<dbReference type="PhylomeDB" id="O28827"/>